<keyword evidence="3" id="KW-1185">Reference proteome</keyword>
<organism evidence="2 3">
    <name type="scientific">Defluviitalea raffinosedens</name>
    <dbReference type="NCBI Taxonomy" id="1450156"/>
    <lineage>
        <taxon>Bacteria</taxon>
        <taxon>Bacillati</taxon>
        <taxon>Bacillota</taxon>
        <taxon>Clostridia</taxon>
        <taxon>Lachnospirales</taxon>
        <taxon>Defluviitaleaceae</taxon>
        <taxon>Defluviitalea</taxon>
    </lineage>
</organism>
<sequence length="87" mass="9937">MVRIYDMKQKEVISTIDGCRLGYICDIEIDLNEGRIKKIIVPGPGKLLGFFGKDMEYQIPWSKIRKIGEDIILVDVTGDDVLVESEY</sequence>
<dbReference type="InterPro" id="IPR014238">
    <property type="entry name" value="Spore_YlmC/YmxH"/>
</dbReference>
<feature type="domain" description="PRC-barrel" evidence="1">
    <location>
        <begin position="2"/>
        <end position="80"/>
    </location>
</feature>
<dbReference type="PANTHER" id="PTHR40061">
    <property type="entry name" value="SPORULATION PROTEIN YLMC-RELATED"/>
    <property type="match status" value="1"/>
</dbReference>
<name>A0A7C8LMB0_9FIRM</name>
<dbReference type="InterPro" id="IPR011033">
    <property type="entry name" value="PRC_barrel-like_sf"/>
</dbReference>
<dbReference type="SUPFAM" id="SSF50346">
    <property type="entry name" value="PRC-barrel domain"/>
    <property type="match status" value="1"/>
</dbReference>
<evidence type="ECO:0000313" key="3">
    <source>
        <dbReference type="Proteomes" id="UP000483018"/>
    </source>
</evidence>
<accession>A0A7C8LMB0</accession>
<gene>
    <name evidence="2" type="ORF">GND95_00910</name>
</gene>
<evidence type="ECO:0000259" key="1">
    <source>
        <dbReference type="Pfam" id="PF05239"/>
    </source>
</evidence>
<reference evidence="2 3" key="1">
    <citation type="submission" date="2019-12" db="EMBL/GenBank/DDBJ databases">
        <title>Defluviitalea raffinosedens, isolated from a biogas fermenter, genome sequencing and characterization.</title>
        <authorList>
            <person name="Rettenmaier R."/>
            <person name="Schneider M."/>
            <person name="Neuhaus K."/>
            <person name="Liebl W."/>
            <person name="Zverlov V."/>
        </authorList>
    </citation>
    <scope>NUCLEOTIDE SEQUENCE [LARGE SCALE GENOMIC DNA]</scope>
    <source>
        <strain evidence="2 3">249c-K6</strain>
    </source>
</reference>
<proteinExistence type="predicted"/>
<dbReference type="Pfam" id="PF05239">
    <property type="entry name" value="PRC"/>
    <property type="match status" value="1"/>
</dbReference>
<dbReference type="InterPro" id="IPR027275">
    <property type="entry name" value="PRC-brl_dom"/>
</dbReference>
<dbReference type="EMBL" id="WSLF01000001">
    <property type="protein sequence ID" value="KAE9637023.1"/>
    <property type="molecule type" value="Genomic_DNA"/>
</dbReference>
<dbReference type="RefSeq" id="WP_158738940.1">
    <property type="nucleotide sequence ID" value="NZ_JAFBEP010000004.1"/>
</dbReference>
<dbReference type="OrthoDB" id="6024937at2"/>
<dbReference type="Gene3D" id="2.30.30.240">
    <property type="entry name" value="PRC-barrel domain"/>
    <property type="match status" value="1"/>
</dbReference>
<evidence type="ECO:0000313" key="2">
    <source>
        <dbReference type="EMBL" id="KAE9637023.1"/>
    </source>
</evidence>
<comment type="caution">
    <text evidence="2">The sequence shown here is derived from an EMBL/GenBank/DDBJ whole genome shotgun (WGS) entry which is preliminary data.</text>
</comment>
<dbReference type="AlphaFoldDB" id="A0A7C8LMB0"/>
<dbReference type="PANTHER" id="PTHR40061:SF1">
    <property type="entry name" value="SPORULATION PROTEIN YLMC-RELATED"/>
    <property type="match status" value="1"/>
</dbReference>
<protein>
    <submittedName>
        <fullName evidence="2">YlmC/YmxH family sporulation protein</fullName>
    </submittedName>
</protein>
<dbReference type="Proteomes" id="UP000483018">
    <property type="component" value="Unassembled WGS sequence"/>
</dbReference>
<dbReference type="NCBIfam" id="TIGR02888">
    <property type="entry name" value="spore_YlmC_YmxH"/>
    <property type="match status" value="1"/>
</dbReference>